<organism evidence="1 2">
    <name type="scientific">Diversispora eburnea</name>
    <dbReference type="NCBI Taxonomy" id="1213867"/>
    <lineage>
        <taxon>Eukaryota</taxon>
        <taxon>Fungi</taxon>
        <taxon>Fungi incertae sedis</taxon>
        <taxon>Mucoromycota</taxon>
        <taxon>Glomeromycotina</taxon>
        <taxon>Glomeromycetes</taxon>
        <taxon>Diversisporales</taxon>
        <taxon>Diversisporaceae</taxon>
        <taxon>Diversispora</taxon>
    </lineage>
</organism>
<keyword evidence="2" id="KW-1185">Reference proteome</keyword>
<dbReference type="EMBL" id="CAJVPK010000699">
    <property type="protein sequence ID" value="CAG8541140.1"/>
    <property type="molecule type" value="Genomic_DNA"/>
</dbReference>
<accession>A0A9N9AQD1</accession>
<feature type="non-terminal residue" evidence="1">
    <location>
        <position position="1"/>
    </location>
</feature>
<protein>
    <submittedName>
        <fullName evidence="1">10782_t:CDS:1</fullName>
    </submittedName>
</protein>
<dbReference type="AlphaFoldDB" id="A0A9N9AQD1"/>
<evidence type="ECO:0000313" key="2">
    <source>
        <dbReference type="Proteomes" id="UP000789706"/>
    </source>
</evidence>
<reference evidence="1" key="1">
    <citation type="submission" date="2021-06" db="EMBL/GenBank/DDBJ databases">
        <authorList>
            <person name="Kallberg Y."/>
            <person name="Tangrot J."/>
            <person name="Rosling A."/>
        </authorList>
    </citation>
    <scope>NUCLEOTIDE SEQUENCE</scope>
    <source>
        <strain evidence="1">AZ414A</strain>
    </source>
</reference>
<comment type="caution">
    <text evidence="1">The sequence shown here is derived from an EMBL/GenBank/DDBJ whole genome shotgun (WGS) entry which is preliminary data.</text>
</comment>
<dbReference type="Proteomes" id="UP000789706">
    <property type="component" value="Unassembled WGS sequence"/>
</dbReference>
<proteinExistence type="predicted"/>
<name>A0A9N9AQD1_9GLOM</name>
<evidence type="ECO:0000313" key="1">
    <source>
        <dbReference type="EMBL" id="CAG8541140.1"/>
    </source>
</evidence>
<sequence length="97" mass="11294">GLPKFNEQQMMFNLENINLPSMNTPQVVDCLFTLYYDWNYVTGLKLFGYSKMNMGQSNHKGINNTLILDKENLKTVKIVNWEVKAEDVFLALDKSRE</sequence>
<gene>
    <name evidence="1" type="ORF">DEBURN_LOCUS6616</name>
</gene>